<gene>
    <name evidence="8" type="ORF">B0T25DRAFT_344951</name>
</gene>
<evidence type="ECO:0000313" key="8">
    <source>
        <dbReference type="EMBL" id="KAK3341530.1"/>
    </source>
</evidence>
<keyword evidence="4" id="KW-0137">Centromere</keyword>
<dbReference type="Gene3D" id="1.25.40.430">
    <property type="match status" value="1"/>
</dbReference>
<dbReference type="GO" id="GO:0051754">
    <property type="term" value="P:meiotic sister chromatid cohesion, centromeric"/>
    <property type="evidence" value="ECO:0007669"/>
    <property type="project" value="TreeGrafter"/>
</dbReference>
<sequence length="1249" mass="138403">MASDDLINFDIIEGQKENIQALPSGRSAKKLAELFSPHPLHKQSTPTPSDTKTIHDCIRAEYEAEIAAIAESDDPLDVYDRYVRWTLDSYPSAQATPQSQLHILLERATKTFVSAPQYKNDPRYLKLWLHYIHFFSDSPRETFVFLSRHSIGETLALFYEEYAGWLEGAGRWAQAEEVYKLGLEREARPTSRLSRKFDEFDQRRAQLPETDVGGPSSPALPTVRPALAAKIDPFVAAAMAALRDPQAPRQTSGIGGPAAKPARSKLAIFSDADAVAPALSVAGAGSKGWDSIGSLADRKKENVMEAKPWAGETLKAGGKKSTAPKLAVFRDMSLPKQLSQSHISIYPSQAQVTVNPANGRKERVFVDLEAVYPTPDEPGTELSFEEIWAANQGWLDHDYDDEVEPEPEPEPEFEAEAEMSQLSAPMMDENSLPDMKASAKKVSEKLVVHHDVIRLDENGAPIYPRESKPRKKKVVEVNETQIIKAKLDSPSGPKMRKKHSADPTMTLHTKAATEDIYDIFNAPLKPTTGESDDEHGYDTDDYTSGAESTGTTRNISISEAGGEDEVAEENPDEESSDVKSISEWSDFSTRKHIPDLVTGDDEEQNDTQVSDLIDIHDDGASGTASQRTGQQDEHTEDEDEEEDGVVTPVSDGFPSTRTSFVPIPPEDYVPSRRPFRDPVEAANNRLPFMTPITERTESSLDITSDQSDIHAKTPCKKDDGRKFPEDEDSLELEPLSSPLREVIEEEQHKGKVSQPLLPKTKAPATILADKALAPAVPAPKALAPKALAPKALAPKALALKVLAPKGPIVKDAQCNPVDDSVRAEILANIQPPLNSYEGFFDHRTERYEKGVEVRKFIKTVSKGNRQSTDRTLSLASVVLQFSDTETQYTIRKELGAGAFAPVYLVENSNPDNNPSSSLENNENDENAGGGVAIMGRGAFASAHNHRYEREALKMEQPPTPWEFYMMRLAHTRLGPHHRATASLSPALEMHLYQDDGFLFLPFFPHGTLLDVVNLFRAEPSGVMDELLAMFFSVELLRTVETLHAKQMLHGDIKADNCLLRLEGHGSGGQQPPGELSSQWRTDGAGGWAARGVTLIDFGRAIDMRAFVPDVQFIADWKTTAQDCAEMREGRPWTWQIDYHGLAGTIHCLLFGKYIETVRCDAGGLGLGRKYKIRESLKRYWQTEIWAECFDVLLNPGSFVQHEDGGRMPVLRSMRGVREKMEAWLEANSERGVGLRSLMGKVEAWSRGRR</sequence>
<dbReference type="GO" id="GO:0000776">
    <property type="term" value="C:kinetochore"/>
    <property type="evidence" value="ECO:0007669"/>
    <property type="project" value="UniProtKB-KW"/>
</dbReference>
<feature type="compositionally biased region" description="Basic and acidic residues" evidence="5">
    <location>
        <begin position="707"/>
        <end position="724"/>
    </location>
</feature>
<keyword evidence="3" id="KW-0995">Kinetochore</keyword>
<dbReference type="Pfam" id="PF08311">
    <property type="entry name" value="Mad3_BUB1_I"/>
    <property type="match status" value="1"/>
</dbReference>
<accession>A0AAJ0M880</accession>
<reference evidence="8" key="2">
    <citation type="submission" date="2023-06" db="EMBL/GenBank/DDBJ databases">
        <authorList>
            <consortium name="Lawrence Berkeley National Laboratory"/>
            <person name="Haridas S."/>
            <person name="Hensen N."/>
            <person name="Bonometti L."/>
            <person name="Westerberg I."/>
            <person name="Brannstrom I.O."/>
            <person name="Guillou S."/>
            <person name="Cros-Aarteil S."/>
            <person name="Calhoun S."/>
            <person name="Kuo A."/>
            <person name="Mondo S."/>
            <person name="Pangilinan J."/>
            <person name="Riley R."/>
            <person name="Labutti K."/>
            <person name="Andreopoulos B."/>
            <person name="Lipzen A."/>
            <person name="Chen C."/>
            <person name="Yanf M."/>
            <person name="Daum C."/>
            <person name="Ng V."/>
            <person name="Clum A."/>
            <person name="Steindorff A."/>
            <person name="Ohm R."/>
            <person name="Martin F."/>
            <person name="Silar P."/>
            <person name="Natvig D."/>
            <person name="Lalanne C."/>
            <person name="Gautier V."/>
            <person name="Ament-Velasquez S.L."/>
            <person name="Kruys A."/>
            <person name="Hutchinson M.I."/>
            <person name="Powell A.J."/>
            <person name="Barry K."/>
            <person name="Miller A.N."/>
            <person name="Grigoriev I.V."/>
            <person name="Debuchy R."/>
            <person name="Gladieux P."/>
            <person name="Thoren M.H."/>
            <person name="Johannesson H."/>
        </authorList>
    </citation>
    <scope>NUCLEOTIDE SEQUENCE</scope>
    <source>
        <strain evidence="8">CBS 955.72</strain>
    </source>
</reference>
<evidence type="ECO:0000259" key="7">
    <source>
        <dbReference type="PROSITE" id="PS51489"/>
    </source>
</evidence>
<feature type="region of interest" description="Disordered" evidence="5">
    <location>
        <begin position="522"/>
        <end position="731"/>
    </location>
</feature>
<dbReference type="InterPro" id="IPR012572">
    <property type="entry name" value="Mad3/Bub1_II"/>
</dbReference>
<dbReference type="GO" id="GO:0005634">
    <property type="term" value="C:nucleus"/>
    <property type="evidence" value="ECO:0007669"/>
    <property type="project" value="TreeGrafter"/>
</dbReference>
<organism evidence="8 9">
    <name type="scientific">Lasiosphaeria hispida</name>
    <dbReference type="NCBI Taxonomy" id="260671"/>
    <lineage>
        <taxon>Eukaryota</taxon>
        <taxon>Fungi</taxon>
        <taxon>Dikarya</taxon>
        <taxon>Ascomycota</taxon>
        <taxon>Pezizomycotina</taxon>
        <taxon>Sordariomycetes</taxon>
        <taxon>Sordariomycetidae</taxon>
        <taxon>Sordariales</taxon>
        <taxon>Lasiosphaeriaceae</taxon>
        <taxon>Lasiosphaeria</taxon>
    </lineage>
</organism>
<evidence type="ECO:0000259" key="6">
    <source>
        <dbReference type="PROSITE" id="PS50011"/>
    </source>
</evidence>
<evidence type="ECO:0000256" key="5">
    <source>
        <dbReference type="SAM" id="MobiDB-lite"/>
    </source>
</evidence>
<dbReference type="GO" id="GO:0004672">
    <property type="term" value="F:protein kinase activity"/>
    <property type="evidence" value="ECO:0007669"/>
    <property type="project" value="InterPro"/>
</dbReference>
<dbReference type="SMART" id="SM00220">
    <property type="entry name" value="S_TKc"/>
    <property type="match status" value="1"/>
</dbReference>
<evidence type="ECO:0000256" key="3">
    <source>
        <dbReference type="ARBA" id="ARBA00022838"/>
    </source>
</evidence>
<dbReference type="InterPro" id="IPR008271">
    <property type="entry name" value="Ser/Thr_kinase_AS"/>
</dbReference>
<feature type="compositionally biased region" description="Low complexity" evidence="5">
    <location>
        <begin position="906"/>
        <end position="920"/>
    </location>
</feature>
<feature type="region of interest" description="Disordered" evidence="5">
    <location>
        <begin position="906"/>
        <end position="927"/>
    </location>
</feature>
<dbReference type="SMART" id="SM00777">
    <property type="entry name" value="Mad3_BUB1_I"/>
    <property type="match status" value="1"/>
</dbReference>
<feature type="domain" description="Protein kinase" evidence="6">
    <location>
        <begin position="888"/>
        <end position="1249"/>
    </location>
</feature>
<feature type="compositionally biased region" description="Acidic residues" evidence="5">
    <location>
        <begin position="530"/>
        <end position="541"/>
    </location>
</feature>
<feature type="domain" description="BUB1 N-terminal" evidence="7">
    <location>
        <begin position="62"/>
        <end position="222"/>
    </location>
</feature>
<feature type="compositionally biased region" description="Polar residues" evidence="5">
    <location>
        <begin position="578"/>
        <end position="587"/>
    </location>
</feature>
<dbReference type="FunFam" id="1.25.40.430:FF:000003">
    <property type="entry name" value="Checkpoint serine/threonine-protein kinase BUB1"/>
    <property type="match status" value="1"/>
</dbReference>
<keyword evidence="2" id="KW-0158">Chromosome</keyword>
<evidence type="ECO:0000256" key="2">
    <source>
        <dbReference type="ARBA" id="ARBA00022454"/>
    </source>
</evidence>
<dbReference type="GO" id="GO:0007094">
    <property type="term" value="P:mitotic spindle assembly checkpoint signaling"/>
    <property type="evidence" value="ECO:0007669"/>
    <property type="project" value="InterPro"/>
</dbReference>
<comment type="caution">
    <text evidence="8">The sequence shown here is derived from an EMBL/GenBank/DDBJ whole genome shotgun (WGS) entry which is preliminary data.</text>
</comment>
<dbReference type="EMBL" id="JAUIQD010000008">
    <property type="protein sequence ID" value="KAK3341530.1"/>
    <property type="molecule type" value="Genomic_DNA"/>
</dbReference>
<dbReference type="PROSITE" id="PS00108">
    <property type="entry name" value="PROTEIN_KINASE_ST"/>
    <property type="match status" value="1"/>
</dbReference>
<dbReference type="GO" id="GO:0032991">
    <property type="term" value="C:protein-containing complex"/>
    <property type="evidence" value="ECO:0007669"/>
    <property type="project" value="UniProtKB-ARBA"/>
</dbReference>
<evidence type="ECO:0000313" key="9">
    <source>
        <dbReference type="Proteomes" id="UP001275084"/>
    </source>
</evidence>
<dbReference type="PANTHER" id="PTHR14030">
    <property type="entry name" value="MITOTIC CHECKPOINT SERINE/THREONINE-PROTEIN KINASE BUB1"/>
    <property type="match status" value="1"/>
</dbReference>
<evidence type="ECO:0000256" key="1">
    <source>
        <dbReference type="ARBA" id="ARBA00004629"/>
    </source>
</evidence>
<reference evidence="8" key="1">
    <citation type="journal article" date="2023" name="Mol. Phylogenet. Evol.">
        <title>Genome-scale phylogeny and comparative genomics of the fungal order Sordariales.</title>
        <authorList>
            <person name="Hensen N."/>
            <person name="Bonometti L."/>
            <person name="Westerberg I."/>
            <person name="Brannstrom I.O."/>
            <person name="Guillou S."/>
            <person name="Cros-Aarteil S."/>
            <person name="Calhoun S."/>
            <person name="Haridas S."/>
            <person name="Kuo A."/>
            <person name="Mondo S."/>
            <person name="Pangilinan J."/>
            <person name="Riley R."/>
            <person name="LaButti K."/>
            <person name="Andreopoulos B."/>
            <person name="Lipzen A."/>
            <person name="Chen C."/>
            <person name="Yan M."/>
            <person name="Daum C."/>
            <person name="Ng V."/>
            <person name="Clum A."/>
            <person name="Steindorff A."/>
            <person name="Ohm R.A."/>
            <person name="Martin F."/>
            <person name="Silar P."/>
            <person name="Natvig D.O."/>
            <person name="Lalanne C."/>
            <person name="Gautier V."/>
            <person name="Ament-Velasquez S.L."/>
            <person name="Kruys A."/>
            <person name="Hutchinson M.I."/>
            <person name="Powell A.J."/>
            <person name="Barry K."/>
            <person name="Miller A.N."/>
            <person name="Grigoriev I.V."/>
            <person name="Debuchy R."/>
            <person name="Gladieux P."/>
            <person name="Hiltunen Thoren M."/>
            <person name="Johannesson H."/>
        </authorList>
    </citation>
    <scope>NUCLEOTIDE SEQUENCE</scope>
    <source>
        <strain evidence="8">CBS 955.72</strain>
    </source>
</reference>
<dbReference type="PANTHER" id="PTHR14030:SF4">
    <property type="entry name" value="BUB1 KINASE, ISOFORM A-RELATED"/>
    <property type="match status" value="1"/>
</dbReference>
<dbReference type="SUPFAM" id="SSF56112">
    <property type="entry name" value="Protein kinase-like (PK-like)"/>
    <property type="match status" value="1"/>
</dbReference>
<dbReference type="GO" id="GO:0005524">
    <property type="term" value="F:ATP binding"/>
    <property type="evidence" value="ECO:0007669"/>
    <property type="project" value="InterPro"/>
</dbReference>
<dbReference type="InterPro" id="IPR011009">
    <property type="entry name" value="Kinase-like_dom_sf"/>
</dbReference>
<comment type="subcellular location">
    <subcellularLocation>
        <location evidence="1">Chromosome</location>
        <location evidence="1">Centromere</location>
        <location evidence="1">Kinetochore</location>
    </subcellularLocation>
</comment>
<feature type="compositionally biased region" description="Acidic residues" evidence="5">
    <location>
        <begin position="634"/>
        <end position="644"/>
    </location>
</feature>
<dbReference type="Gene3D" id="1.10.510.10">
    <property type="entry name" value="Transferase(Phosphotransferase) domain 1"/>
    <property type="match status" value="1"/>
</dbReference>
<name>A0AAJ0M880_9PEZI</name>
<dbReference type="Pfam" id="PF08171">
    <property type="entry name" value="Mad3_BUB1_II"/>
    <property type="match status" value="1"/>
</dbReference>
<dbReference type="InterPro" id="IPR000719">
    <property type="entry name" value="Prot_kinase_dom"/>
</dbReference>
<proteinExistence type="predicted"/>
<dbReference type="PROSITE" id="PS51489">
    <property type="entry name" value="BUB1_N"/>
    <property type="match status" value="1"/>
</dbReference>
<dbReference type="PROSITE" id="PS50011">
    <property type="entry name" value="PROTEIN_KINASE_DOM"/>
    <property type="match status" value="1"/>
</dbReference>
<dbReference type="InterPro" id="IPR013212">
    <property type="entry name" value="Mad3/Bub1_I"/>
</dbReference>
<dbReference type="AlphaFoldDB" id="A0AAJ0M880"/>
<protein>
    <submittedName>
        <fullName evidence="8">Mad3/BUB1 homology region 1-domain-containing protein</fullName>
    </submittedName>
</protein>
<dbReference type="CDD" id="cd13981">
    <property type="entry name" value="STKc_Bub1_BubR1"/>
    <property type="match status" value="1"/>
</dbReference>
<feature type="compositionally biased region" description="Polar residues" evidence="5">
    <location>
        <begin position="545"/>
        <end position="557"/>
    </location>
</feature>
<evidence type="ECO:0000256" key="4">
    <source>
        <dbReference type="ARBA" id="ARBA00023328"/>
    </source>
</evidence>
<feature type="compositionally biased region" description="Acidic residues" evidence="5">
    <location>
        <begin position="561"/>
        <end position="575"/>
    </location>
</feature>
<keyword evidence="9" id="KW-1185">Reference proteome</keyword>
<dbReference type="Proteomes" id="UP001275084">
    <property type="component" value="Unassembled WGS sequence"/>
</dbReference>
<dbReference type="InterPro" id="IPR015661">
    <property type="entry name" value="Bub1/Mad3"/>
</dbReference>